<keyword evidence="2" id="KW-0472">Membrane</keyword>
<dbReference type="NCBIfam" id="TIGR04409">
    <property type="entry name" value="LptC_YrbK"/>
    <property type="match status" value="1"/>
</dbReference>
<dbReference type="InterPro" id="IPR010664">
    <property type="entry name" value="LipoPS_assembly_LptC-rel"/>
</dbReference>
<proteinExistence type="predicted"/>
<dbReference type="Gene3D" id="2.60.450.10">
    <property type="entry name" value="Lipopolysaccharide (LPS) transport protein A like domain"/>
    <property type="match status" value="1"/>
</dbReference>
<dbReference type="InterPro" id="IPR018487">
    <property type="entry name" value="Hemopexin-like_repeat"/>
</dbReference>
<evidence type="ECO:0000313" key="3">
    <source>
        <dbReference type="EMBL" id="HJG89751.1"/>
    </source>
</evidence>
<protein>
    <submittedName>
        <fullName evidence="3">LPS export ABC transporter periplasmic protein LptC</fullName>
    </submittedName>
</protein>
<keyword evidence="2" id="KW-1133">Transmembrane helix</keyword>
<dbReference type="InterPro" id="IPR026265">
    <property type="entry name" value="LptC"/>
</dbReference>
<feature type="region of interest" description="Disordered" evidence="1">
    <location>
        <begin position="201"/>
        <end position="224"/>
    </location>
</feature>
<accession>A0A921SVH8</accession>
<dbReference type="RefSeq" id="WP_273306813.1">
    <property type="nucleotide sequence ID" value="NZ_DYUD01000026.1"/>
</dbReference>
<dbReference type="GO" id="GO:0005886">
    <property type="term" value="C:plasma membrane"/>
    <property type="evidence" value="ECO:0007669"/>
    <property type="project" value="InterPro"/>
</dbReference>
<keyword evidence="2" id="KW-0812">Transmembrane</keyword>
<evidence type="ECO:0000256" key="1">
    <source>
        <dbReference type="SAM" id="MobiDB-lite"/>
    </source>
</evidence>
<sequence>MTKKGGNTDRWFIGLSRLGLVLFVAFPVLWSACSGSKNEVVKGFDNAAEVPTLRTLGVETLISDSGITRYRIKAPEWLIYENAKEPYWFFPKGLYVEKFDSVFATEALIQGDTATYFKNKQLWRLDKNVRIENTKQEVFLTSQIFWDQRKREIYSDSFIHIETPDEVIEGYGFTSNEQMTRYVIRRTSGIFPIKRDTVPADSLQGDTLVPQKTPAAPPKQTKKS</sequence>
<reference evidence="3" key="2">
    <citation type="submission" date="2021-09" db="EMBL/GenBank/DDBJ databases">
        <authorList>
            <person name="Gilroy R."/>
        </authorList>
    </citation>
    <scope>NUCLEOTIDE SEQUENCE</scope>
    <source>
        <strain evidence="3">CHK121-7720</strain>
    </source>
</reference>
<evidence type="ECO:0000313" key="4">
    <source>
        <dbReference type="Proteomes" id="UP000757103"/>
    </source>
</evidence>
<comment type="caution">
    <text evidence="3">The sequence shown here is derived from an EMBL/GenBank/DDBJ whole genome shotgun (WGS) entry which is preliminary data.</text>
</comment>
<dbReference type="PROSITE" id="PS51257">
    <property type="entry name" value="PROKAR_LIPOPROTEIN"/>
    <property type="match status" value="1"/>
</dbReference>
<feature type="transmembrane region" description="Helical" evidence="2">
    <location>
        <begin position="12"/>
        <end position="30"/>
    </location>
</feature>
<evidence type="ECO:0000256" key="2">
    <source>
        <dbReference type="SAM" id="Phobius"/>
    </source>
</evidence>
<dbReference type="Proteomes" id="UP000757103">
    <property type="component" value="Unassembled WGS sequence"/>
</dbReference>
<dbReference type="AlphaFoldDB" id="A0A921SVH8"/>
<dbReference type="Pfam" id="PF06835">
    <property type="entry name" value="LptC"/>
    <property type="match status" value="1"/>
</dbReference>
<name>A0A921SVH8_9BACT</name>
<dbReference type="GO" id="GO:0015221">
    <property type="term" value="F:lipopolysaccharide transmembrane transporter activity"/>
    <property type="evidence" value="ECO:0007669"/>
    <property type="project" value="InterPro"/>
</dbReference>
<gene>
    <name evidence="3" type="primary">lptC</name>
    <name evidence="3" type="ORF">K8U91_09840</name>
</gene>
<reference evidence="3" key="1">
    <citation type="journal article" date="2021" name="PeerJ">
        <title>Extensive microbial diversity within the chicken gut microbiome revealed by metagenomics and culture.</title>
        <authorList>
            <person name="Gilroy R."/>
            <person name="Ravi A."/>
            <person name="Getino M."/>
            <person name="Pursley I."/>
            <person name="Horton D.L."/>
            <person name="Alikhan N.F."/>
            <person name="Baker D."/>
            <person name="Gharbi K."/>
            <person name="Hall N."/>
            <person name="Watson M."/>
            <person name="Adriaenssens E.M."/>
            <person name="Foster-Nyarko E."/>
            <person name="Jarju S."/>
            <person name="Secka A."/>
            <person name="Antonio M."/>
            <person name="Oren A."/>
            <person name="Chaudhuri R.R."/>
            <person name="La Ragione R."/>
            <person name="Hildebrand F."/>
            <person name="Pallen M.J."/>
        </authorList>
    </citation>
    <scope>NUCLEOTIDE SEQUENCE</scope>
    <source>
        <strain evidence="3">CHK121-7720</strain>
    </source>
</reference>
<organism evidence="3 4">
    <name type="scientific">Barnesiella viscericola</name>
    <dbReference type="NCBI Taxonomy" id="397865"/>
    <lineage>
        <taxon>Bacteria</taxon>
        <taxon>Pseudomonadati</taxon>
        <taxon>Bacteroidota</taxon>
        <taxon>Bacteroidia</taxon>
        <taxon>Bacteroidales</taxon>
        <taxon>Barnesiellaceae</taxon>
        <taxon>Barnesiella</taxon>
    </lineage>
</organism>
<dbReference type="PROSITE" id="PS51642">
    <property type="entry name" value="HEMOPEXIN_2"/>
    <property type="match status" value="1"/>
</dbReference>
<dbReference type="EMBL" id="DYUD01000026">
    <property type="protein sequence ID" value="HJG89751.1"/>
    <property type="molecule type" value="Genomic_DNA"/>
</dbReference>